<dbReference type="PANTHER" id="PTHR12895:SF9">
    <property type="entry name" value="DYMECLIN"/>
    <property type="match status" value="1"/>
</dbReference>
<name>A0AB34IDG6_PRYPA</name>
<gene>
    <name evidence="5" type="ORF">AB1Y20_016501</name>
</gene>
<keyword evidence="6" id="KW-1185">Reference proteome</keyword>
<dbReference type="GO" id="GO:0005794">
    <property type="term" value="C:Golgi apparatus"/>
    <property type="evidence" value="ECO:0007669"/>
    <property type="project" value="TreeGrafter"/>
</dbReference>
<evidence type="ECO:0000256" key="3">
    <source>
        <dbReference type="ARBA" id="ARBA00022707"/>
    </source>
</evidence>
<dbReference type="Pfam" id="PF09742">
    <property type="entry name" value="Dymeclin"/>
    <property type="match status" value="1"/>
</dbReference>
<dbReference type="GO" id="GO:0007030">
    <property type="term" value="P:Golgi organization"/>
    <property type="evidence" value="ECO:0007669"/>
    <property type="project" value="TreeGrafter"/>
</dbReference>
<keyword evidence="4" id="KW-0449">Lipoprotein</keyword>
<proteinExistence type="inferred from homology"/>
<evidence type="ECO:0000256" key="2">
    <source>
        <dbReference type="ARBA" id="ARBA00015736"/>
    </source>
</evidence>
<reference evidence="5 6" key="1">
    <citation type="journal article" date="2024" name="Science">
        <title>Giant polyketide synthase enzymes in the biosynthesis of giant marine polyether toxins.</title>
        <authorList>
            <person name="Fallon T.R."/>
            <person name="Shende V.V."/>
            <person name="Wierzbicki I.H."/>
            <person name="Pendleton A.L."/>
            <person name="Watervoot N.F."/>
            <person name="Auber R.P."/>
            <person name="Gonzalez D.J."/>
            <person name="Wisecaver J.H."/>
            <person name="Moore B.S."/>
        </authorList>
    </citation>
    <scope>NUCLEOTIDE SEQUENCE [LARGE SCALE GENOMIC DNA]</scope>
    <source>
        <strain evidence="5 6">12B1</strain>
    </source>
</reference>
<accession>A0AB34IDG6</accession>
<evidence type="ECO:0000313" key="5">
    <source>
        <dbReference type="EMBL" id="KAL1495634.1"/>
    </source>
</evidence>
<dbReference type="InterPro" id="IPR019142">
    <property type="entry name" value="Dymeclin"/>
</dbReference>
<organism evidence="5 6">
    <name type="scientific">Prymnesium parvum</name>
    <name type="common">Toxic golden alga</name>
    <dbReference type="NCBI Taxonomy" id="97485"/>
    <lineage>
        <taxon>Eukaryota</taxon>
        <taxon>Haptista</taxon>
        <taxon>Haptophyta</taxon>
        <taxon>Prymnesiophyceae</taxon>
        <taxon>Prymnesiales</taxon>
        <taxon>Prymnesiaceae</taxon>
        <taxon>Prymnesium</taxon>
    </lineage>
</organism>
<dbReference type="EMBL" id="JBGBPQ010000031">
    <property type="protein sequence ID" value="KAL1495634.1"/>
    <property type="molecule type" value="Genomic_DNA"/>
</dbReference>
<protein>
    <recommendedName>
        <fullName evidence="2">Dymeclin</fullName>
    </recommendedName>
</protein>
<evidence type="ECO:0000256" key="4">
    <source>
        <dbReference type="ARBA" id="ARBA00023288"/>
    </source>
</evidence>
<dbReference type="PANTHER" id="PTHR12895">
    <property type="entry name" value="DYMECLIN"/>
    <property type="match status" value="1"/>
</dbReference>
<dbReference type="AlphaFoldDB" id="A0AB34IDG6"/>
<comment type="similarity">
    <text evidence="1">Belongs to the dymeclin family.</text>
</comment>
<sequence>MRRAAPPARVPLQVFNRINTASDDVIFTDAYPAATFPGPFLTRNRREAARGGEGGGMGASAATARLAEREPIPEDDELWEELASGAAAPPSADASTAALCAALVRHNGTSGNFQSLLRRLLPQLAAAADARLSELQLQHACGAVHLLRSCLKHMIETVEPEDVVPHLSSGGDSLAAPLVEALLRVVAEAPLTDASYWLHRECLSALLVAMSTQLFCELSAGAPQPLLVAALSGSSPSPRRVVRRLLRHLIAPPPPPKRSDGLLRAVAEYAQLVIFLPWQLVTSLFRRAEQQPLGLAEHSLLLLLLLTQNLPRAAVGDEMESNPYLEALHELVDEAQGPAADPEQGESHALSFRELYDAIASRLPDESTLLLLYLLLHGNHDFLEFCLSRADSETLLLPLLPLLYDARSVRPNHLYMLLIVLLIFSQDSGFVSAAQSMMIASVPWYKEHILQQISLGGLLVILLARTVQHNAAHSQDAYVHTNCLAALANMAPAYKKLHPQAARSLVSLYDVLSRKYAKLCRYHEARLPLRAGATDEADELQLYDDLLRIALEMINVVLSTNLVHNEHLIYALLERQHIFGALREHEKVRDLLQNVDCVIEHFGDGIGRLADSEEQADSGDVWSVARVLEHIGALLRDWDPRRLQQFDIKFVYEQEATPEDFFTPYIWLLVYELSGIEWQEARFSLFTIDSKGGDAAEHVPLPLLTSVSVDDIHADSREDTDHSGF</sequence>
<dbReference type="Proteomes" id="UP001515480">
    <property type="component" value="Unassembled WGS sequence"/>
</dbReference>
<comment type="caution">
    <text evidence="5">The sequence shown here is derived from an EMBL/GenBank/DDBJ whole genome shotgun (WGS) entry which is preliminary data.</text>
</comment>
<keyword evidence="3" id="KW-0519">Myristate</keyword>
<evidence type="ECO:0000256" key="1">
    <source>
        <dbReference type="ARBA" id="ARBA00010603"/>
    </source>
</evidence>
<evidence type="ECO:0000313" key="6">
    <source>
        <dbReference type="Proteomes" id="UP001515480"/>
    </source>
</evidence>